<protein>
    <submittedName>
        <fullName evidence="1">Uncharacterized protein</fullName>
    </submittedName>
</protein>
<proteinExistence type="predicted"/>
<accession>A0ACC1HCX2</accession>
<organism evidence="1 2">
    <name type="scientific">Spiromyces aspiralis</name>
    <dbReference type="NCBI Taxonomy" id="68401"/>
    <lineage>
        <taxon>Eukaryota</taxon>
        <taxon>Fungi</taxon>
        <taxon>Fungi incertae sedis</taxon>
        <taxon>Zoopagomycota</taxon>
        <taxon>Kickxellomycotina</taxon>
        <taxon>Kickxellomycetes</taxon>
        <taxon>Kickxellales</taxon>
        <taxon>Kickxellaceae</taxon>
        <taxon>Spiromyces</taxon>
    </lineage>
</organism>
<comment type="caution">
    <text evidence="1">The sequence shown here is derived from an EMBL/GenBank/DDBJ whole genome shotgun (WGS) entry which is preliminary data.</text>
</comment>
<evidence type="ECO:0000313" key="1">
    <source>
        <dbReference type="EMBL" id="KAJ1673486.1"/>
    </source>
</evidence>
<feature type="non-terminal residue" evidence="1">
    <location>
        <position position="1"/>
    </location>
</feature>
<keyword evidence="2" id="KW-1185">Reference proteome</keyword>
<dbReference type="EMBL" id="JAMZIH010006883">
    <property type="protein sequence ID" value="KAJ1673486.1"/>
    <property type="molecule type" value="Genomic_DNA"/>
</dbReference>
<gene>
    <name evidence="1" type="ORF">EV182_005133</name>
</gene>
<reference evidence="1" key="1">
    <citation type="submission" date="2022-06" db="EMBL/GenBank/DDBJ databases">
        <title>Phylogenomic reconstructions and comparative analyses of Kickxellomycotina fungi.</title>
        <authorList>
            <person name="Reynolds N.K."/>
            <person name="Stajich J.E."/>
            <person name="Barry K."/>
            <person name="Grigoriev I.V."/>
            <person name="Crous P."/>
            <person name="Smith M.E."/>
        </authorList>
    </citation>
    <scope>NUCLEOTIDE SEQUENCE</scope>
    <source>
        <strain evidence="1">RSA 2271</strain>
    </source>
</reference>
<dbReference type="Proteomes" id="UP001145114">
    <property type="component" value="Unassembled WGS sequence"/>
</dbReference>
<evidence type="ECO:0000313" key="2">
    <source>
        <dbReference type="Proteomes" id="UP001145114"/>
    </source>
</evidence>
<name>A0ACC1HCX2_9FUNG</name>
<sequence>IRFRWLDIFHVPQPDSDEESSTDGEAGTGASEGEPPKGADHTDGPPRSDARHGSPTTAATTANEAKVDPPGEDDDYGSPADSPAEDSGRATPDAARGATLGRLGGASAADGGALAYATISGSRWTLGSRRGDLLARLAEYHAQAGDGDAKQVSPSSQRRATLGRALQRNRRALVGELEPEADAAGPTAAPAPPERPSAGGADGQADKHGASPSPLRRRLSSVIPPRSRPQSPASGEAPTSFAQRLIRRRSRDSVLHRKHHRDVPARPATPPIAANVRSDATADSCSVAPTAPPPSLPQGGSRHRRHASSVGPPTVGEPTPRLLNASLSEDDLALTARNATGAARGRGHYSHRAAAASENSFARHDQHDDDSRSVWRRRSRRVSIISTISHIFKQRQPAPEPEPPRDVARG</sequence>